<dbReference type="AlphaFoldDB" id="A0A6L2MCW1"/>
<organism evidence="1">
    <name type="scientific">Tanacetum cinerariifolium</name>
    <name type="common">Dalmatian daisy</name>
    <name type="synonym">Chrysanthemum cinerariifolium</name>
    <dbReference type="NCBI Taxonomy" id="118510"/>
    <lineage>
        <taxon>Eukaryota</taxon>
        <taxon>Viridiplantae</taxon>
        <taxon>Streptophyta</taxon>
        <taxon>Embryophyta</taxon>
        <taxon>Tracheophyta</taxon>
        <taxon>Spermatophyta</taxon>
        <taxon>Magnoliopsida</taxon>
        <taxon>eudicotyledons</taxon>
        <taxon>Gunneridae</taxon>
        <taxon>Pentapetalae</taxon>
        <taxon>asterids</taxon>
        <taxon>campanulids</taxon>
        <taxon>Asterales</taxon>
        <taxon>Asteraceae</taxon>
        <taxon>Asteroideae</taxon>
        <taxon>Anthemideae</taxon>
        <taxon>Anthemidinae</taxon>
        <taxon>Tanacetum</taxon>
    </lineage>
</organism>
<name>A0A6L2MCW1_TANCI</name>
<proteinExistence type="predicted"/>
<gene>
    <name evidence="1" type="ORF">Tci_043696</name>
</gene>
<protein>
    <submittedName>
        <fullName evidence="1">Uncharacterized protein</fullName>
    </submittedName>
</protein>
<evidence type="ECO:0000313" key="1">
    <source>
        <dbReference type="EMBL" id="GEU71718.1"/>
    </source>
</evidence>
<accession>A0A6L2MCW1</accession>
<comment type="caution">
    <text evidence="1">The sequence shown here is derived from an EMBL/GenBank/DDBJ whole genome shotgun (WGS) entry which is preliminary data.</text>
</comment>
<sequence>MNTNGEIVDQDDNDLARERDLLASLIEKLKCKIDDSKNRNIFLESSNKALVDKLKDLKKFQAELDRYHDVNYTSKVENDCVKAKEMKKELIAHQVTISIISQEKEAKKKFHKTREDKELEKVIALENKIKILDDIVYKTGQSVQTMNMLNRNCKTSFVKPEFLEKTQTENPRLYDICCYNNNLALMLATESDEMLHLAHESQSKLSALIKPFDYKNLNNLYDLFVP</sequence>
<reference evidence="1" key="1">
    <citation type="journal article" date="2019" name="Sci. Rep.">
        <title>Draft genome of Tanacetum cinerariifolium, the natural source of mosquito coil.</title>
        <authorList>
            <person name="Yamashiro T."/>
            <person name="Shiraishi A."/>
            <person name="Satake H."/>
            <person name="Nakayama K."/>
        </authorList>
    </citation>
    <scope>NUCLEOTIDE SEQUENCE</scope>
</reference>
<dbReference type="EMBL" id="BKCJ010006357">
    <property type="protein sequence ID" value="GEU71718.1"/>
    <property type="molecule type" value="Genomic_DNA"/>
</dbReference>